<evidence type="ECO:0000313" key="5">
    <source>
        <dbReference type="Proteomes" id="UP000230758"/>
    </source>
</evidence>
<dbReference type="PANTHER" id="PTHR34106:SF5">
    <property type="entry name" value="GLYCOSIDASE"/>
    <property type="match status" value="1"/>
</dbReference>
<keyword evidence="2" id="KW-0808">Transferase</keyword>
<dbReference type="CDD" id="cd18614">
    <property type="entry name" value="GH130"/>
    <property type="match status" value="1"/>
</dbReference>
<organism evidence="4 5">
    <name type="scientific">Candidatus Zambryskibacteria bacterium CG_4_9_14_3_um_filter_42_15</name>
    <dbReference type="NCBI Taxonomy" id="1975112"/>
    <lineage>
        <taxon>Bacteria</taxon>
        <taxon>Candidatus Zambryskiibacteriota</taxon>
    </lineage>
</organism>
<gene>
    <name evidence="4" type="ORF">CO185_00665</name>
</gene>
<dbReference type="Proteomes" id="UP000230758">
    <property type="component" value="Unassembled WGS sequence"/>
</dbReference>
<evidence type="ECO:0000256" key="1">
    <source>
        <dbReference type="ARBA" id="ARBA00022676"/>
    </source>
</evidence>
<evidence type="ECO:0000313" key="4">
    <source>
        <dbReference type="EMBL" id="PJA33061.1"/>
    </source>
</evidence>
<evidence type="ECO:0008006" key="6">
    <source>
        <dbReference type="Google" id="ProtNLM"/>
    </source>
</evidence>
<proteinExistence type="inferred from homology"/>
<name>A0A2M7WSS5_9BACT</name>
<dbReference type="CDD" id="cd18611">
    <property type="entry name" value="GH130"/>
    <property type="match status" value="1"/>
</dbReference>
<dbReference type="SUPFAM" id="SSF75005">
    <property type="entry name" value="Arabinanase/levansucrase/invertase"/>
    <property type="match status" value="2"/>
</dbReference>
<evidence type="ECO:0000256" key="2">
    <source>
        <dbReference type="ARBA" id="ARBA00022679"/>
    </source>
</evidence>
<dbReference type="PANTHER" id="PTHR34106">
    <property type="entry name" value="GLYCOSIDASE"/>
    <property type="match status" value="1"/>
</dbReference>
<reference evidence="5" key="1">
    <citation type="submission" date="2017-09" db="EMBL/GenBank/DDBJ databases">
        <title>Depth-based differentiation of microbial function through sediment-hosted aquifers and enrichment of novel symbionts in the deep terrestrial subsurface.</title>
        <authorList>
            <person name="Probst A.J."/>
            <person name="Ladd B."/>
            <person name="Jarett J.K."/>
            <person name="Geller-Mcgrath D.E."/>
            <person name="Sieber C.M.K."/>
            <person name="Emerson J.B."/>
            <person name="Anantharaman K."/>
            <person name="Thomas B.C."/>
            <person name="Malmstrom R."/>
            <person name="Stieglmeier M."/>
            <person name="Klingl A."/>
            <person name="Woyke T."/>
            <person name="Ryan C.M."/>
            <person name="Banfield J.F."/>
        </authorList>
    </citation>
    <scope>NUCLEOTIDE SEQUENCE [LARGE SCALE GENOMIC DNA]</scope>
</reference>
<dbReference type="InterPro" id="IPR007184">
    <property type="entry name" value="Mannoside_phosphorylase"/>
</dbReference>
<comment type="similarity">
    <text evidence="3">Belongs to the glycosyl hydrolase 130 family.</text>
</comment>
<dbReference type="Gene3D" id="2.115.10.20">
    <property type="entry name" value="Glycosyl hydrolase domain, family 43"/>
    <property type="match status" value="2"/>
</dbReference>
<sequence>MFIVKRSQENPILVPRRDHHWEASATFNMSVVKKGHSIYGLYRAISSSDNLRSPDKISTIGIAKSPDGVHFDDRKQFVVPEEEWEKFGCEDPRVTFFEGRYYIFYTALSLFPFTAEGIKVAVAISDDLKKVHERHLVTPFNAKAMTLFPERVNGKVVAIFSAYTDTPPAKMVVVEADDVEEFWSPMFWKKQLRDMDKHTIDLRRTDHDHVEVGAPPIKTRFGWLLIYSHIEHYFPSSENIRPQFGIEAVLLDLKDPRKIIGRTEGPILAPEEAYETTGHVSNVVFPSGALLQDDVLTIYYGAADTTTCSVRLFLDDLISSICDETKHRWHFQRVGHNPIIEPDKNHKWESKATFNPAAVQLEGSVHILYRALSEDNTSSIGYATSRDGVSISERLPEPVYLPTEDFETKKIANANSGCEDPRITKVGGALYMSYTAFDGIGPPRVAITSIKEKDFLSRRWKWKKPKIITPSGVDDKDACIFPEKVNGKYLILHRIGSDICGDLLNSLDFKTEVVNKCIRIFGPRPGTWDSKKVGITAPPIKTKKGWLLLYHAVSEHHHTYRLGAALLDLKDPTIVLARSTDTIFKPEETFEKEGIVNNVVFPCGMVVRDGFLYIYYGAADKVIGVANMELEIIVDALGRTI</sequence>
<comment type="caution">
    <text evidence="4">The sequence shown here is derived from an EMBL/GenBank/DDBJ whole genome shotgun (WGS) entry which is preliminary data.</text>
</comment>
<evidence type="ECO:0000256" key="3">
    <source>
        <dbReference type="ARBA" id="ARBA00024356"/>
    </source>
</evidence>
<keyword evidence="1" id="KW-0328">Glycosyltransferase</keyword>
<dbReference type="Pfam" id="PF04041">
    <property type="entry name" value="Glyco_hydro_130"/>
    <property type="match status" value="2"/>
</dbReference>
<dbReference type="EMBL" id="PFXF01000011">
    <property type="protein sequence ID" value="PJA33061.1"/>
    <property type="molecule type" value="Genomic_DNA"/>
</dbReference>
<protein>
    <recommendedName>
        <fullName evidence="6">Glycosidase</fullName>
    </recommendedName>
</protein>
<dbReference type="InterPro" id="IPR023296">
    <property type="entry name" value="Glyco_hydro_beta-prop_sf"/>
</dbReference>
<accession>A0A2M7WSS5</accession>
<dbReference type="GO" id="GO:0016757">
    <property type="term" value="F:glycosyltransferase activity"/>
    <property type="evidence" value="ECO:0007669"/>
    <property type="project" value="UniProtKB-KW"/>
</dbReference>
<dbReference type="AlphaFoldDB" id="A0A2M7WSS5"/>